<keyword evidence="3 5" id="KW-1133">Transmembrane helix</keyword>
<feature type="domain" description="Yip1" evidence="6">
    <location>
        <begin position="10"/>
        <end position="178"/>
    </location>
</feature>
<dbReference type="RefSeq" id="WP_113892092.1">
    <property type="nucleotide sequence ID" value="NZ_QNRK01000039.1"/>
</dbReference>
<feature type="transmembrane region" description="Helical" evidence="5">
    <location>
        <begin position="28"/>
        <end position="51"/>
    </location>
</feature>
<evidence type="ECO:0000256" key="1">
    <source>
        <dbReference type="ARBA" id="ARBA00004141"/>
    </source>
</evidence>
<evidence type="ECO:0000313" key="8">
    <source>
        <dbReference type="Proteomes" id="UP000253529"/>
    </source>
</evidence>
<name>A0A366EQ44_9HYPH</name>
<feature type="transmembrane region" description="Helical" evidence="5">
    <location>
        <begin position="133"/>
        <end position="150"/>
    </location>
</feature>
<evidence type="ECO:0000256" key="3">
    <source>
        <dbReference type="ARBA" id="ARBA00022989"/>
    </source>
</evidence>
<feature type="transmembrane region" description="Helical" evidence="5">
    <location>
        <begin position="108"/>
        <end position="127"/>
    </location>
</feature>
<organism evidence="7 8">
    <name type="scientific">Roseiarcus fermentans</name>
    <dbReference type="NCBI Taxonomy" id="1473586"/>
    <lineage>
        <taxon>Bacteria</taxon>
        <taxon>Pseudomonadati</taxon>
        <taxon>Pseudomonadota</taxon>
        <taxon>Alphaproteobacteria</taxon>
        <taxon>Hyphomicrobiales</taxon>
        <taxon>Roseiarcaceae</taxon>
        <taxon>Roseiarcus</taxon>
    </lineage>
</organism>
<comment type="subcellular location">
    <subcellularLocation>
        <location evidence="1">Membrane</location>
        <topology evidence="1">Multi-pass membrane protein</topology>
    </subcellularLocation>
</comment>
<dbReference type="InterPro" id="IPR006977">
    <property type="entry name" value="Yip1_dom"/>
</dbReference>
<evidence type="ECO:0000256" key="4">
    <source>
        <dbReference type="ARBA" id="ARBA00023136"/>
    </source>
</evidence>
<dbReference type="GO" id="GO:0016020">
    <property type="term" value="C:membrane"/>
    <property type="evidence" value="ECO:0007669"/>
    <property type="project" value="UniProtKB-SubCell"/>
</dbReference>
<evidence type="ECO:0000256" key="5">
    <source>
        <dbReference type="SAM" id="Phobius"/>
    </source>
</evidence>
<evidence type="ECO:0000256" key="2">
    <source>
        <dbReference type="ARBA" id="ARBA00022692"/>
    </source>
</evidence>
<comment type="caution">
    <text evidence="7">The sequence shown here is derived from an EMBL/GenBank/DDBJ whole genome shotgun (WGS) entry which is preliminary data.</text>
</comment>
<feature type="transmembrane region" description="Helical" evidence="5">
    <location>
        <begin position="162"/>
        <end position="183"/>
    </location>
</feature>
<evidence type="ECO:0000259" key="6">
    <source>
        <dbReference type="Pfam" id="PF04893"/>
    </source>
</evidence>
<keyword evidence="2 5" id="KW-0812">Transmembrane</keyword>
<sequence length="187" mass="20374">MDVFERARAMILSPAAEWRRIEPEPGDVGFLFSNYAAFLAAIPPVCAFLRHGAFGWGPRLHHVHHGFFASLFGGIVHYLATFVALYIMAVVVDGLAPNFSTQKNPQNALKLVVYSMTPAWVAGVFVLVPGLGFLRLLALLYAVYVFWLGLPILMKAPPDRTFGYALATVVSAVILSIVLSAFVGPIV</sequence>
<dbReference type="OrthoDB" id="7423401at2"/>
<accession>A0A366EQ44</accession>
<dbReference type="AlphaFoldDB" id="A0A366EQ44"/>
<gene>
    <name evidence="7" type="ORF">DFR50_1394</name>
</gene>
<evidence type="ECO:0000313" key="7">
    <source>
        <dbReference type="EMBL" id="RBP04527.1"/>
    </source>
</evidence>
<dbReference type="Pfam" id="PF04893">
    <property type="entry name" value="Yip1"/>
    <property type="match status" value="1"/>
</dbReference>
<reference evidence="7 8" key="1">
    <citation type="submission" date="2018-06" db="EMBL/GenBank/DDBJ databases">
        <title>Genomic Encyclopedia of Type Strains, Phase IV (KMG-IV): sequencing the most valuable type-strain genomes for metagenomic binning, comparative biology and taxonomic classification.</title>
        <authorList>
            <person name="Goeker M."/>
        </authorList>
    </citation>
    <scope>NUCLEOTIDE SEQUENCE [LARGE SCALE GENOMIC DNA]</scope>
    <source>
        <strain evidence="7 8">DSM 24875</strain>
    </source>
</reference>
<proteinExistence type="predicted"/>
<keyword evidence="4 5" id="KW-0472">Membrane</keyword>
<feature type="transmembrane region" description="Helical" evidence="5">
    <location>
        <begin position="71"/>
        <end position="96"/>
    </location>
</feature>
<keyword evidence="8" id="KW-1185">Reference proteome</keyword>
<dbReference type="Proteomes" id="UP000253529">
    <property type="component" value="Unassembled WGS sequence"/>
</dbReference>
<protein>
    <submittedName>
        <fullName evidence="7">Yip1-like protein</fullName>
    </submittedName>
</protein>
<dbReference type="EMBL" id="QNRK01000039">
    <property type="protein sequence ID" value="RBP04527.1"/>
    <property type="molecule type" value="Genomic_DNA"/>
</dbReference>